<proteinExistence type="inferred from homology"/>
<name>A0AAD9P230_RIDPI</name>
<comment type="similarity">
    <text evidence="1">Belongs to the metallo-dependent hydrolases superfamily. TatD-type hydrolase family.</text>
</comment>
<keyword evidence="6" id="KW-1185">Reference proteome</keyword>
<dbReference type="SUPFAM" id="SSF51556">
    <property type="entry name" value="Metallo-dependent hydrolases"/>
    <property type="match status" value="1"/>
</dbReference>
<dbReference type="InterPro" id="IPR001130">
    <property type="entry name" value="TatD-like"/>
</dbReference>
<dbReference type="GO" id="GO:0016788">
    <property type="term" value="F:hydrolase activity, acting on ester bonds"/>
    <property type="evidence" value="ECO:0007669"/>
    <property type="project" value="InterPro"/>
</dbReference>
<evidence type="ECO:0000313" key="6">
    <source>
        <dbReference type="Proteomes" id="UP001209878"/>
    </source>
</evidence>
<gene>
    <name evidence="5" type="ORF">NP493_188g00015</name>
</gene>
<comment type="function">
    <text evidence="4">Exhibits 3'-exonuclease activities and apurinic/apyrimidinic (AP) endonuclease (in vitro). Show preferential AP endonuclease activity on double-stranded DNA substrates and 3'- exonuclease activity on single-stranded DNA.</text>
</comment>
<dbReference type="Pfam" id="PF01026">
    <property type="entry name" value="TatD_DNase"/>
    <property type="match status" value="1"/>
</dbReference>
<organism evidence="5 6">
    <name type="scientific">Ridgeia piscesae</name>
    <name type="common">Tubeworm</name>
    <dbReference type="NCBI Taxonomy" id="27915"/>
    <lineage>
        <taxon>Eukaryota</taxon>
        <taxon>Metazoa</taxon>
        <taxon>Spiralia</taxon>
        <taxon>Lophotrochozoa</taxon>
        <taxon>Annelida</taxon>
        <taxon>Polychaeta</taxon>
        <taxon>Sedentaria</taxon>
        <taxon>Canalipalpata</taxon>
        <taxon>Sabellida</taxon>
        <taxon>Siboglinidae</taxon>
        <taxon>Ridgeia</taxon>
    </lineage>
</organism>
<dbReference type="AlphaFoldDB" id="A0AAD9P230"/>
<dbReference type="PROSITE" id="PS01091">
    <property type="entry name" value="TATD_3"/>
    <property type="match status" value="1"/>
</dbReference>
<comment type="caution">
    <text evidence="5">The sequence shown here is derived from an EMBL/GenBank/DDBJ whole genome shotgun (WGS) entry which is preliminary data.</text>
</comment>
<dbReference type="EMBL" id="JAODUO010000188">
    <property type="protein sequence ID" value="KAK2186794.1"/>
    <property type="molecule type" value="Genomic_DNA"/>
</dbReference>
<dbReference type="GO" id="GO:0046872">
    <property type="term" value="F:metal ion binding"/>
    <property type="evidence" value="ECO:0007669"/>
    <property type="project" value="UniProtKB-KW"/>
</dbReference>
<evidence type="ECO:0000256" key="1">
    <source>
        <dbReference type="ARBA" id="ARBA00009275"/>
    </source>
</evidence>
<evidence type="ECO:0000313" key="5">
    <source>
        <dbReference type="EMBL" id="KAK2186794.1"/>
    </source>
</evidence>
<evidence type="ECO:0000256" key="3">
    <source>
        <dbReference type="ARBA" id="ARBA00022801"/>
    </source>
</evidence>
<dbReference type="InterPro" id="IPR018228">
    <property type="entry name" value="DNase_TatD-rel_CS"/>
</dbReference>
<keyword evidence="2" id="KW-0479">Metal-binding</keyword>
<reference evidence="5" key="1">
    <citation type="journal article" date="2023" name="Mol. Biol. Evol.">
        <title>Third-Generation Sequencing Reveals the Adaptive Role of the Epigenome in Three Deep-Sea Polychaetes.</title>
        <authorList>
            <person name="Perez M."/>
            <person name="Aroh O."/>
            <person name="Sun Y."/>
            <person name="Lan Y."/>
            <person name="Juniper S.K."/>
            <person name="Young C.R."/>
            <person name="Angers B."/>
            <person name="Qian P.Y."/>
        </authorList>
    </citation>
    <scope>NUCLEOTIDE SEQUENCE</scope>
    <source>
        <strain evidence="5">R07B-5</strain>
    </source>
</reference>
<evidence type="ECO:0000256" key="2">
    <source>
        <dbReference type="ARBA" id="ARBA00022723"/>
    </source>
</evidence>
<sequence>MSAENRNFLYIFQGDSTTGDPRSITQQDVDEALPWIEKYHEKIVAIGEIGLDFTPRFCKTDEDKASQKHALTTWVEIGKKYNLPLSVHSRSAGRPTIALLKETGACNVLLHAFDGRPSVALQGVKAGYYFSIPPSIVRSDQKQKLVESLPLESLLLETDCPALGPEKQVRNEPSNIRLSCEYIARIKKVDIETVAQVMWENSLRLFPRIKKFVVK</sequence>
<keyword evidence="3" id="KW-0378">Hydrolase</keyword>
<dbReference type="Gene3D" id="3.20.20.140">
    <property type="entry name" value="Metal-dependent hydrolases"/>
    <property type="match status" value="1"/>
</dbReference>
<evidence type="ECO:0000256" key="4">
    <source>
        <dbReference type="ARBA" id="ARBA00093287"/>
    </source>
</evidence>
<dbReference type="PANTHER" id="PTHR46317">
    <property type="entry name" value="HYDROLASE OF PHP SUPERFAMILY-RELATED PROTEIN"/>
    <property type="match status" value="1"/>
</dbReference>
<dbReference type="Proteomes" id="UP001209878">
    <property type="component" value="Unassembled WGS sequence"/>
</dbReference>
<dbReference type="PANTHER" id="PTHR46317:SF1">
    <property type="entry name" value="HYDROLASE, TATD FAMILY"/>
    <property type="match status" value="1"/>
</dbReference>
<protein>
    <submittedName>
        <fullName evidence="5">Uncharacterized protein</fullName>
    </submittedName>
</protein>
<dbReference type="InterPro" id="IPR032466">
    <property type="entry name" value="Metal_Hydrolase"/>
</dbReference>
<accession>A0AAD9P230</accession>